<dbReference type="Gene3D" id="3.30.1130.10">
    <property type="match status" value="1"/>
</dbReference>
<dbReference type="EMBL" id="JARPMG010000003">
    <property type="protein sequence ID" value="KAJ8101731.1"/>
    <property type="molecule type" value="Genomic_DNA"/>
</dbReference>
<gene>
    <name evidence="14" type="ORF">POJ06DRAFT_247725</name>
</gene>
<dbReference type="PROSITE" id="PS00859">
    <property type="entry name" value="GTP_CYCLOHYDROL_1_1"/>
    <property type="match status" value="1"/>
</dbReference>
<dbReference type="InterPro" id="IPR043134">
    <property type="entry name" value="GTP-CH-I_N"/>
</dbReference>
<dbReference type="GO" id="GO:0046654">
    <property type="term" value="P:tetrahydrofolate biosynthetic process"/>
    <property type="evidence" value="ECO:0007669"/>
    <property type="project" value="InterPro"/>
</dbReference>
<evidence type="ECO:0000256" key="1">
    <source>
        <dbReference type="ARBA" id="ARBA00005080"/>
    </source>
</evidence>
<feature type="region of interest" description="Disordered" evidence="12">
    <location>
        <begin position="78"/>
        <end position="136"/>
    </location>
</feature>
<evidence type="ECO:0000313" key="15">
    <source>
        <dbReference type="Proteomes" id="UP001217417"/>
    </source>
</evidence>
<keyword evidence="5" id="KW-0021">Allosteric enzyme</keyword>
<dbReference type="NCBIfam" id="TIGR00063">
    <property type="entry name" value="folE"/>
    <property type="match status" value="1"/>
</dbReference>
<organism evidence="14 15">
    <name type="scientific">Lipomyces tetrasporus</name>
    <dbReference type="NCBI Taxonomy" id="54092"/>
    <lineage>
        <taxon>Eukaryota</taxon>
        <taxon>Fungi</taxon>
        <taxon>Dikarya</taxon>
        <taxon>Ascomycota</taxon>
        <taxon>Saccharomycotina</taxon>
        <taxon>Lipomycetes</taxon>
        <taxon>Lipomycetales</taxon>
        <taxon>Lipomycetaceae</taxon>
        <taxon>Lipomyces</taxon>
    </lineage>
</organism>
<evidence type="ECO:0000256" key="9">
    <source>
        <dbReference type="ARBA" id="ARBA00023134"/>
    </source>
</evidence>
<name>A0AAD7QV21_9ASCO</name>
<evidence type="ECO:0000256" key="10">
    <source>
        <dbReference type="ARBA" id="ARBA00030854"/>
    </source>
</evidence>
<evidence type="ECO:0000256" key="5">
    <source>
        <dbReference type="ARBA" id="ARBA00022533"/>
    </source>
</evidence>
<feature type="domain" description="GTP cyclohydrolase I" evidence="13">
    <location>
        <begin position="198"/>
        <end position="373"/>
    </location>
</feature>
<proteinExistence type="inferred from homology"/>
<dbReference type="HAMAP" id="MF_00223">
    <property type="entry name" value="FolE"/>
    <property type="match status" value="1"/>
</dbReference>
<keyword evidence="15" id="KW-1185">Reference proteome</keyword>
<feature type="compositionally biased region" description="Polar residues" evidence="12">
    <location>
        <begin position="114"/>
        <end position="133"/>
    </location>
</feature>
<sequence length="377" mass="41488">MTIATPGTTKNLNGCNVHRPFRIPPLRTVAIIPQGQRYFLHTFSELEMPLTKAPEVQSGVPRDPDALLAMLSLNQKARITTDGPTSDDDEDDVSHLDDIDDIDDVSTSASTTSVFQSRTTPSSPLAGGNSKTAAQHLAHTHPHLGSTSAAAAKISRPASPYTLNPPIDFDGLSWPSVGTRGRLEATPEETAAKIGRIADAVRIILTEIGEDPTREGLLSTPERYAKAIMFFTKGYEQNIRNVINRAVFEEDHDEMVIVKDIPVFSLCEHHMVPFTGTMSIGYIPNSRVLGLSKLARIAEMFARRLQVQERLTKQVALAVWEILRPQGVAVVMEASHMCMVMRGVQKPGSTTVTSCMLGRFREAQKTREEFFSLLGRR</sequence>
<comment type="function">
    <text evidence="11">GTP cyclohydrolase 1 is the first enzyme in the biosynthetic pathway leading to folic acid.</text>
</comment>
<dbReference type="EC" id="3.5.4.16" evidence="3"/>
<dbReference type="InterPro" id="IPR043133">
    <property type="entry name" value="GTP-CH-I_C/QueF"/>
</dbReference>
<evidence type="ECO:0000256" key="2">
    <source>
        <dbReference type="ARBA" id="ARBA00008085"/>
    </source>
</evidence>
<dbReference type="GeneID" id="80882100"/>
<evidence type="ECO:0000313" key="14">
    <source>
        <dbReference type="EMBL" id="KAJ8101731.1"/>
    </source>
</evidence>
<dbReference type="PROSITE" id="PS00860">
    <property type="entry name" value="GTP_CYCLOHYDROL_1_2"/>
    <property type="match status" value="1"/>
</dbReference>
<dbReference type="GO" id="GO:0046656">
    <property type="term" value="P:folic acid biosynthetic process"/>
    <property type="evidence" value="ECO:0007669"/>
    <property type="project" value="UniProtKB-KW"/>
</dbReference>
<evidence type="ECO:0000256" key="4">
    <source>
        <dbReference type="ARBA" id="ARBA00017272"/>
    </source>
</evidence>
<evidence type="ECO:0000256" key="7">
    <source>
        <dbReference type="ARBA" id="ARBA00022801"/>
    </source>
</evidence>
<evidence type="ECO:0000256" key="6">
    <source>
        <dbReference type="ARBA" id="ARBA00022741"/>
    </source>
</evidence>
<dbReference type="GO" id="GO:0005525">
    <property type="term" value="F:GTP binding"/>
    <property type="evidence" value="ECO:0007669"/>
    <property type="project" value="UniProtKB-KW"/>
</dbReference>
<dbReference type="InterPro" id="IPR001474">
    <property type="entry name" value="GTP_CycHdrlase_I"/>
</dbReference>
<evidence type="ECO:0000256" key="12">
    <source>
        <dbReference type="SAM" id="MobiDB-lite"/>
    </source>
</evidence>
<reference evidence="14" key="1">
    <citation type="submission" date="2023-03" db="EMBL/GenBank/DDBJ databases">
        <title>Near-Complete genome sequence of Lipomyces tetrasporous NRRL Y-64009, an oleaginous yeast capable of growing on lignocellulosic hydrolysates.</title>
        <authorList>
            <consortium name="Lawrence Berkeley National Laboratory"/>
            <person name="Jagtap S.S."/>
            <person name="Liu J.-J."/>
            <person name="Walukiewicz H.E."/>
            <person name="Pangilinan J."/>
            <person name="Lipzen A."/>
            <person name="Ahrendt S."/>
            <person name="Koriabine M."/>
            <person name="Cobaugh K."/>
            <person name="Salamov A."/>
            <person name="Yoshinaga Y."/>
            <person name="Ng V."/>
            <person name="Daum C."/>
            <person name="Grigoriev I.V."/>
            <person name="Slininger P.J."/>
            <person name="Dien B.S."/>
            <person name="Jin Y.-S."/>
            <person name="Rao C.V."/>
        </authorList>
    </citation>
    <scope>NUCLEOTIDE SEQUENCE</scope>
    <source>
        <strain evidence="14">NRRL Y-64009</strain>
    </source>
</reference>
<dbReference type="InterPro" id="IPR020602">
    <property type="entry name" value="GTP_CycHdrlase_I_dom"/>
</dbReference>
<dbReference type="Gene3D" id="1.10.286.10">
    <property type="match status" value="1"/>
</dbReference>
<accession>A0AAD7QV21</accession>
<dbReference type="CDD" id="cd00642">
    <property type="entry name" value="GTP_cyclohydro1"/>
    <property type="match status" value="1"/>
</dbReference>
<dbReference type="Proteomes" id="UP001217417">
    <property type="component" value="Unassembled WGS sequence"/>
</dbReference>
<dbReference type="SUPFAM" id="SSF55620">
    <property type="entry name" value="Tetrahydrobiopterin biosynthesis enzymes-like"/>
    <property type="match status" value="1"/>
</dbReference>
<evidence type="ECO:0000259" key="13">
    <source>
        <dbReference type="Pfam" id="PF01227"/>
    </source>
</evidence>
<dbReference type="Pfam" id="PF01227">
    <property type="entry name" value="GTP_cyclohydroI"/>
    <property type="match status" value="1"/>
</dbReference>
<dbReference type="PANTHER" id="PTHR11109:SF7">
    <property type="entry name" value="GTP CYCLOHYDROLASE 1"/>
    <property type="match status" value="1"/>
</dbReference>
<keyword evidence="8" id="KW-0289">Folate biosynthesis</keyword>
<dbReference type="FunFam" id="3.30.1130.10:FF:000012">
    <property type="entry name" value="GTP cyclohydrolase 1"/>
    <property type="match status" value="1"/>
</dbReference>
<dbReference type="NCBIfam" id="NF006825">
    <property type="entry name" value="PRK09347.1-2"/>
    <property type="match status" value="1"/>
</dbReference>
<dbReference type="GO" id="GO:0003934">
    <property type="term" value="F:GTP cyclohydrolase I activity"/>
    <property type="evidence" value="ECO:0007669"/>
    <property type="project" value="UniProtKB-EC"/>
</dbReference>
<dbReference type="NCBIfam" id="NF006826">
    <property type="entry name" value="PRK09347.1-3"/>
    <property type="match status" value="1"/>
</dbReference>
<dbReference type="PANTHER" id="PTHR11109">
    <property type="entry name" value="GTP CYCLOHYDROLASE I"/>
    <property type="match status" value="1"/>
</dbReference>
<dbReference type="GO" id="GO:0006729">
    <property type="term" value="P:tetrahydrobiopterin biosynthetic process"/>
    <property type="evidence" value="ECO:0007669"/>
    <property type="project" value="TreeGrafter"/>
</dbReference>
<dbReference type="RefSeq" id="XP_056045181.1">
    <property type="nucleotide sequence ID" value="XM_056186934.1"/>
</dbReference>
<evidence type="ECO:0000256" key="3">
    <source>
        <dbReference type="ARBA" id="ARBA00012715"/>
    </source>
</evidence>
<dbReference type="AlphaFoldDB" id="A0AAD7QV21"/>
<comment type="similarity">
    <text evidence="2">Belongs to the GTP cyclohydrolase I family.</text>
</comment>
<keyword evidence="9" id="KW-0342">GTP-binding</keyword>
<keyword evidence="7" id="KW-0378">Hydrolase</keyword>
<evidence type="ECO:0000256" key="11">
    <source>
        <dbReference type="ARBA" id="ARBA00055676"/>
    </source>
</evidence>
<keyword evidence="6" id="KW-0547">Nucleotide-binding</keyword>
<dbReference type="FunFam" id="1.10.286.10:FF:000003">
    <property type="entry name" value="GTP cyclohydrolase 1"/>
    <property type="match status" value="1"/>
</dbReference>
<dbReference type="GO" id="GO:0005737">
    <property type="term" value="C:cytoplasm"/>
    <property type="evidence" value="ECO:0007669"/>
    <property type="project" value="TreeGrafter"/>
</dbReference>
<comment type="caution">
    <text evidence="14">The sequence shown here is derived from an EMBL/GenBank/DDBJ whole genome shotgun (WGS) entry which is preliminary data.</text>
</comment>
<evidence type="ECO:0000256" key="8">
    <source>
        <dbReference type="ARBA" id="ARBA00022909"/>
    </source>
</evidence>
<feature type="compositionally biased region" description="Acidic residues" evidence="12">
    <location>
        <begin position="85"/>
        <end position="104"/>
    </location>
</feature>
<dbReference type="InterPro" id="IPR018234">
    <property type="entry name" value="GTP_CycHdrlase_I_CS"/>
</dbReference>
<comment type="pathway">
    <text evidence="1">Cofactor biosynthesis; 7,8-dihydroneopterin triphosphate biosynthesis; 7,8-dihydroneopterin triphosphate from GTP: step 1/1.</text>
</comment>
<protein>
    <recommendedName>
        <fullName evidence="4">GTP cyclohydrolase 1</fullName>
        <ecNumber evidence="3">3.5.4.16</ecNumber>
    </recommendedName>
    <alternativeName>
        <fullName evidence="10">GTP cyclohydrolase I</fullName>
    </alternativeName>
</protein>
<dbReference type="GO" id="GO:0008270">
    <property type="term" value="F:zinc ion binding"/>
    <property type="evidence" value="ECO:0007669"/>
    <property type="project" value="TreeGrafter"/>
</dbReference>